<proteinExistence type="inferred from homology"/>
<dbReference type="GO" id="GO:0033281">
    <property type="term" value="C:TAT protein transport complex"/>
    <property type="evidence" value="ECO:0007669"/>
    <property type="project" value="UniProtKB-UniRule"/>
</dbReference>
<feature type="compositionally biased region" description="Polar residues" evidence="10">
    <location>
        <begin position="61"/>
        <end position="82"/>
    </location>
</feature>
<keyword evidence="4 9" id="KW-0812">Transmembrane</keyword>
<name>A0A2W5ARY8_9CORY</name>
<comment type="similarity">
    <text evidence="9">Belongs to the TatA/E family.</text>
</comment>
<keyword evidence="7 9" id="KW-0811">Translocation</keyword>
<keyword evidence="6 9" id="KW-1133">Transmembrane helix</keyword>
<dbReference type="Pfam" id="PF02416">
    <property type="entry name" value="TatA_B_E"/>
    <property type="match status" value="1"/>
</dbReference>
<dbReference type="Proteomes" id="UP000324726">
    <property type="component" value="Unassembled WGS sequence"/>
</dbReference>
<sequence>MLSGSHILILLLVVLLVFGASRLPNAARSLGRSMRIFKSEMDEMRTDNPEQNGQEAIEQQRAPQPNPAQEVNPAQQQNQNSN</sequence>
<dbReference type="HAMAP" id="MF_00236">
    <property type="entry name" value="TatA_E"/>
    <property type="match status" value="1"/>
</dbReference>
<dbReference type="EMBL" id="QFNY01000420">
    <property type="protein sequence ID" value="PZO97374.1"/>
    <property type="molecule type" value="Genomic_DNA"/>
</dbReference>
<evidence type="ECO:0000256" key="2">
    <source>
        <dbReference type="ARBA" id="ARBA00022448"/>
    </source>
</evidence>
<dbReference type="AlphaFoldDB" id="A0A2W5ARY8"/>
<keyword evidence="3 9" id="KW-1003">Cell membrane</keyword>
<dbReference type="Proteomes" id="UP000249451">
    <property type="component" value="Unassembled WGS sequence"/>
</dbReference>
<reference evidence="12 14" key="2">
    <citation type="submission" date="2019-08" db="EMBL/GenBank/DDBJ databases">
        <title>Draft genome of C. urealyticum strain VH4248.</title>
        <authorList>
            <person name="Navas J."/>
        </authorList>
    </citation>
    <scope>NUCLEOTIDE SEQUENCE [LARGE SCALE GENOMIC DNA]</scope>
    <source>
        <strain evidence="12 14">VH4248</strain>
    </source>
</reference>
<reference evidence="11 13" key="1">
    <citation type="submission" date="2017-11" db="EMBL/GenBank/DDBJ databases">
        <title>Infants hospitalized years apart are colonized by the same room-sourced microbial strains.</title>
        <authorList>
            <person name="Brooks B."/>
            <person name="Olm M.R."/>
            <person name="Firek B.A."/>
            <person name="Baker R."/>
            <person name="Thomas B.C."/>
            <person name="Morowitz M.J."/>
            <person name="Banfield J.F."/>
        </authorList>
    </citation>
    <scope>NUCLEOTIDE SEQUENCE [LARGE SCALE GENOMIC DNA]</scope>
    <source>
        <strain evidence="11">S2_012_000_R3_87</strain>
    </source>
</reference>
<evidence type="ECO:0000313" key="13">
    <source>
        <dbReference type="Proteomes" id="UP000249451"/>
    </source>
</evidence>
<evidence type="ECO:0000313" key="14">
    <source>
        <dbReference type="Proteomes" id="UP000324726"/>
    </source>
</evidence>
<evidence type="ECO:0000256" key="4">
    <source>
        <dbReference type="ARBA" id="ARBA00022692"/>
    </source>
</evidence>
<dbReference type="GO" id="GO:0043953">
    <property type="term" value="P:protein transport by the Tat complex"/>
    <property type="evidence" value="ECO:0007669"/>
    <property type="project" value="UniProtKB-UniRule"/>
</dbReference>
<dbReference type="RefSeq" id="WP_070759107.1">
    <property type="nucleotide sequence ID" value="NZ_CP136640.1"/>
</dbReference>
<dbReference type="NCBIfam" id="NF001854">
    <property type="entry name" value="PRK00575.1"/>
    <property type="match status" value="1"/>
</dbReference>
<evidence type="ECO:0000256" key="5">
    <source>
        <dbReference type="ARBA" id="ARBA00022927"/>
    </source>
</evidence>
<dbReference type="Gene3D" id="1.20.5.3310">
    <property type="match status" value="1"/>
</dbReference>
<feature type="region of interest" description="Disordered" evidence="10">
    <location>
        <begin position="40"/>
        <end position="82"/>
    </location>
</feature>
<keyword evidence="2 9" id="KW-0813">Transport</keyword>
<accession>A0A2W5ARY8</accession>
<evidence type="ECO:0000256" key="10">
    <source>
        <dbReference type="SAM" id="MobiDB-lite"/>
    </source>
</evidence>
<keyword evidence="8 9" id="KW-0472">Membrane</keyword>
<protein>
    <recommendedName>
        <fullName evidence="9">Sec-independent protein translocase protein TatA</fullName>
    </recommendedName>
</protein>
<comment type="function">
    <text evidence="9">Part of the twin-arginine translocation (Tat) system that transports large folded proteins containing a characteristic twin-arginine motif in their signal peptide across membranes. TatA could form the protein-conducting channel of the Tat system.</text>
</comment>
<dbReference type="EMBL" id="VSZI01000001">
    <property type="protein sequence ID" value="TYR20150.1"/>
    <property type="molecule type" value="Genomic_DNA"/>
</dbReference>
<dbReference type="PANTHER" id="PTHR42982">
    <property type="entry name" value="SEC-INDEPENDENT PROTEIN TRANSLOCASE PROTEIN TATA"/>
    <property type="match status" value="1"/>
</dbReference>
<evidence type="ECO:0000256" key="9">
    <source>
        <dbReference type="HAMAP-Rule" id="MF_00236"/>
    </source>
</evidence>
<gene>
    <name evidence="9 12" type="primary">tatA</name>
    <name evidence="11" type="ORF">DI609_13280</name>
    <name evidence="12" type="ORF">FYJ87_04015</name>
</gene>
<organism evidence="11 13">
    <name type="scientific">Corynebacterium urealyticum</name>
    <dbReference type="NCBI Taxonomy" id="43771"/>
    <lineage>
        <taxon>Bacteria</taxon>
        <taxon>Bacillati</taxon>
        <taxon>Actinomycetota</taxon>
        <taxon>Actinomycetes</taxon>
        <taxon>Mycobacteriales</taxon>
        <taxon>Corynebacteriaceae</taxon>
        <taxon>Corynebacterium</taxon>
    </lineage>
</organism>
<keyword evidence="5 9" id="KW-0653">Protein transport</keyword>
<dbReference type="InterPro" id="IPR003369">
    <property type="entry name" value="TatA/B/E"/>
</dbReference>
<dbReference type="PANTHER" id="PTHR42982:SF8">
    <property type="entry name" value="SEC-INDEPENDENT PROTEIN TRANSLOCASE PROTEIN TATA"/>
    <property type="match status" value="1"/>
</dbReference>
<dbReference type="GO" id="GO:0008320">
    <property type="term" value="F:protein transmembrane transporter activity"/>
    <property type="evidence" value="ECO:0007669"/>
    <property type="project" value="UniProtKB-UniRule"/>
</dbReference>
<comment type="subunit">
    <text evidence="9">The Tat system comprises two distinct complexes: a TatABC complex, containing multiple copies of TatA, TatB and TatC subunits, and a separate TatA complex, containing only TatA subunits. Substrates initially bind to the TatABC complex, which probably triggers association of the separate TatA complex to form the active translocon.</text>
</comment>
<evidence type="ECO:0000256" key="8">
    <source>
        <dbReference type="ARBA" id="ARBA00023136"/>
    </source>
</evidence>
<evidence type="ECO:0000256" key="3">
    <source>
        <dbReference type="ARBA" id="ARBA00022475"/>
    </source>
</evidence>
<evidence type="ECO:0000256" key="6">
    <source>
        <dbReference type="ARBA" id="ARBA00022989"/>
    </source>
</evidence>
<evidence type="ECO:0000256" key="7">
    <source>
        <dbReference type="ARBA" id="ARBA00023010"/>
    </source>
</evidence>
<dbReference type="InterPro" id="IPR006312">
    <property type="entry name" value="TatA/E"/>
</dbReference>
<comment type="caution">
    <text evidence="11">The sequence shown here is derived from an EMBL/GenBank/DDBJ whole genome shotgun (WGS) entry which is preliminary data.</text>
</comment>
<evidence type="ECO:0000313" key="12">
    <source>
        <dbReference type="EMBL" id="TYR20150.1"/>
    </source>
</evidence>
<comment type="subcellular location">
    <subcellularLocation>
        <location evidence="1 9">Cell membrane</location>
        <topology evidence="1 9">Single-pass membrane protein</topology>
    </subcellularLocation>
</comment>
<evidence type="ECO:0000256" key="1">
    <source>
        <dbReference type="ARBA" id="ARBA00004162"/>
    </source>
</evidence>
<evidence type="ECO:0000313" key="11">
    <source>
        <dbReference type="EMBL" id="PZO97374.1"/>
    </source>
</evidence>
<dbReference type="NCBIfam" id="TIGR01411">
    <property type="entry name" value="tatAE"/>
    <property type="match status" value="1"/>
</dbReference>